<gene>
    <name evidence="2" type="ORF">TNIN_123331</name>
</gene>
<reference evidence="2" key="1">
    <citation type="submission" date="2020-08" db="EMBL/GenBank/DDBJ databases">
        <title>Multicomponent nature underlies the extraordinary mechanical properties of spider dragline silk.</title>
        <authorList>
            <person name="Kono N."/>
            <person name="Nakamura H."/>
            <person name="Mori M."/>
            <person name="Yoshida Y."/>
            <person name="Ohtoshi R."/>
            <person name="Malay A.D."/>
            <person name="Moran D.A.P."/>
            <person name="Tomita M."/>
            <person name="Numata K."/>
            <person name="Arakawa K."/>
        </authorList>
    </citation>
    <scope>NUCLEOTIDE SEQUENCE</scope>
</reference>
<dbReference type="OrthoDB" id="6418537at2759"/>
<name>A0A8X6JWV5_9ARAC</name>
<protein>
    <submittedName>
        <fullName evidence="2">Uncharacterized protein</fullName>
    </submittedName>
</protein>
<keyword evidence="3" id="KW-1185">Reference proteome</keyword>
<evidence type="ECO:0000256" key="1">
    <source>
        <dbReference type="SAM" id="MobiDB-lite"/>
    </source>
</evidence>
<feature type="compositionally biased region" description="Basic residues" evidence="1">
    <location>
        <begin position="38"/>
        <end position="47"/>
    </location>
</feature>
<dbReference type="Proteomes" id="UP000886998">
    <property type="component" value="Unassembled WGS sequence"/>
</dbReference>
<proteinExistence type="predicted"/>
<accession>A0A8X6JWV5</accession>
<dbReference type="EMBL" id="BMAV01028048">
    <property type="protein sequence ID" value="GFS64517.1"/>
    <property type="molecule type" value="Genomic_DNA"/>
</dbReference>
<evidence type="ECO:0000313" key="3">
    <source>
        <dbReference type="Proteomes" id="UP000886998"/>
    </source>
</evidence>
<feature type="region of interest" description="Disordered" evidence="1">
    <location>
        <begin position="28"/>
        <end position="47"/>
    </location>
</feature>
<organism evidence="2 3">
    <name type="scientific">Trichonephila inaurata madagascariensis</name>
    <dbReference type="NCBI Taxonomy" id="2747483"/>
    <lineage>
        <taxon>Eukaryota</taxon>
        <taxon>Metazoa</taxon>
        <taxon>Ecdysozoa</taxon>
        <taxon>Arthropoda</taxon>
        <taxon>Chelicerata</taxon>
        <taxon>Arachnida</taxon>
        <taxon>Araneae</taxon>
        <taxon>Araneomorphae</taxon>
        <taxon>Entelegynae</taxon>
        <taxon>Araneoidea</taxon>
        <taxon>Nephilidae</taxon>
        <taxon>Trichonephila</taxon>
        <taxon>Trichonephila inaurata</taxon>
    </lineage>
</organism>
<evidence type="ECO:0000313" key="2">
    <source>
        <dbReference type="EMBL" id="GFS64517.1"/>
    </source>
</evidence>
<comment type="caution">
    <text evidence="2">The sequence shown here is derived from an EMBL/GenBank/DDBJ whole genome shotgun (WGS) entry which is preliminary data.</text>
</comment>
<sequence length="113" mass="12923">MMMQDDMYGALSMAGTHMAMMDLGHLGHHQQSMEQESKKKRKVVANCRRPHFRPSPLTFDSRQRYLRLPYVSPIISPFRSAAAEQETVSVSDSVEISAHVKGDNKDGFYLFQF</sequence>
<dbReference type="AlphaFoldDB" id="A0A8X6JWV5"/>